<keyword evidence="2" id="KW-1185">Reference proteome</keyword>
<accession>A0A9Q1IQN5</accession>
<evidence type="ECO:0000313" key="1">
    <source>
        <dbReference type="EMBL" id="KAJ8348571.1"/>
    </source>
</evidence>
<protein>
    <submittedName>
        <fullName evidence="1">Uncharacterized protein</fullName>
    </submittedName>
</protein>
<dbReference type="AlphaFoldDB" id="A0A9Q1IQN5"/>
<comment type="caution">
    <text evidence="1">The sequence shown here is derived from an EMBL/GenBank/DDBJ whole genome shotgun (WGS) entry which is preliminary data.</text>
</comment>
<sequence length="246" mass="26404">MPYALTSGRLCTPAGGAVTVGGLMGWVGGHATGDCSVCLVAETVEYVLFVCPSYAVERGRWRRELVGDEVARTFSPYQSGTRKRPLTSPTVSQKWKLGKLTSASLGMKRIHFPDKAGTAQEFVAHLLKHFPKLEEGGGFELLRSRGMTRSKDLEVIPCPDGGYTPLYRITEAGIGSATIYVRPLQANLSMDTTTSHTSPGGPTVQCLYCNQLMKQSPIPAHVDVCSRVENGAGHRESSASVQTSAA</sequence>
<evidence type="ECO:0000313" key="2">
    <source>
        <dbReference type="Proteomes" id="UP001152622"/>
    </source>
</evidence>
<dbReference type="OrthoDB" id="5948939at2759"/>
<dbReference type="Proteomes" id="UP001152622">
    <property type="component" value="Chromosome 10"/>
</dbReference>
<name>A0A9Q1IQN5_SYNKA</name>
<proteinExistence type="predicted"/>
<dbReference type="EMBL" id="JAINUF010000010">
    <property type="protein sequence ID" value="KAJ8348571.1"/>
    <property type="molecule type" value="Genomic_DNA"/>
</dbReference>
<organism evidence="1 2">
    <name type="scientific">Synaphobranchus kaupii</name>
    <name type="common">Kaup's arrowtooth eel</name>
    <dbReference type="NCBI Taxonomy" id="118154"/>
    <lineage>
        <taxon>Eukaryota</taxon>
        <taxon>Metazoa</taxon>
        <taxon>Chordata</taxon>
        <taxon>Craniata</taxon>
        <taxon>Vertebrata</taxon>
        <taxon>Euteleostomi</taxon>
        <taxon>Actinopterygii</taxon>
        <taxon>Neopterygii</taxon>
        <taxon>Teleostei</taxon>
        <taxon>Anguilliformes</taxon>
        <taxon>Synaphobranchidae</taxon>
        <taxon>Synaphobranchus</taxon>
    </lineage>
</organism>
<reference evidence="1" key="1">
    <citation type="journal article" date="2023" name="Science">
        <title>Genome structures resolve the early diversification of teleost fishes.</title>
        <authorList>
            <person name="Parey E."/>
            <person name="Louis A."/>
            <person name="Montfort J."/>
            <person name="Bouchez O."/>
            <person name="Roques C."/>
            <person name="Iampietro C."/>
            <person name="Lluch J."/>
            <person name="Castinel A."/>
            <person name="Donnadieu C."/>
            <person name="Desvignes T."/>
            <person name="Floi Bucao C."/>
            <person name="Jouanno E."/>
            <person name="Wen M."/>
            <person name="Mejri S."/>
            <person name="Dirks R."/>
            <person name="Jansen H."/>
            <person name="Henkel C."/>
            <person name="Chen W.J."/>
            <person name="Zahm M."/>
            <person name="Cabau C."/>
            <person name="Klopp C."/>
            <person name="Thompson A.W."/>
            <person name="Robinson-Rechavi M."/>
            <person name="Braasch I."/>
            <person name="Lecointre G."/>
            <person name="Bobe J."/>
            <person name="Postlethwait J.H."/>
            <person name="Berthelot C."/>
            <person name="Roest Crollius H."/>
            <person name="Guiguen Y."/>
        </authorList>
    </citation>
    <scope>NUCLEOTIDE SEQUENCE</scope>
    <source>
        <strain evidence="1">WJC10195</strain>
    </source>
</reference>
<gene>
    <name evidence="1" type="ORF">SKAU_G00271600</name>
</gene>